<reference evidence="3 4" key="1">
    <citation type="submission" date="2018-03" db="EMBL/GenBank/DDBJ databases">
        <title>Genomic Encyclopedia of Type Strains, Phase III (KMG-III): the genomes of soil and plant-associated and newly described type strains.</title>
        <authorList>
            <person name="Whitman W."/>
        </authorList>
    </citation>
    <scope>NUCLEOTIDE SEQUENCE [LARGE SCALE GENOMIC DNA]</scope>
    <source>
        <strain evidence="3 4">CGMCC 4.7104</strain>
    </source>
</reference>
<organism evidence="3 4">
    <name type="scientific">Nonomuraea fuscirosea</name>
    <dbReference type="NCBI Taxonomy" id="1291556"/>
    <lineage>
        <taxon>Bacteria</taxon>
        <taxon>Bacillati</taxon>
        <taxon>Actinomycetota</taxon>
        <taxon>Actinomycetes</taxon>
        <taxon>Streptosporangiales</taxon>
        <taxon>Streptosporangiaceae</taxon>
        <taxon>Nonomuraea</taxon>
    </lineage>
</organism>
<proteinExistence type="predicted"/>
<accession>A0A2T0M4Y3</accession>
<protein>
    <submittedName>
        <fullName evidence="3">Serine/threonine protein phosphatase PrpC</fullName>
    </submittedName>
</protein>
<dbReference type="Pfam" id="PF13672">
    <property type="entry name" value="PP2C_2"/>
    <property type="match status" value="1"/>
</dbReference>
<feature type="region of interest" description="Disordered" evidence="1">
    <location>
        <begin position="29"/>
        <end position="83"/>
    </location>
</feature>
<evidence type="ECO:0000313" key="4">
    <source>
        <dbReference type="Proteomes" id="UP000238312"/>
    </source>
</evidence>
<name>A0A2T0M4Y3_9ACTN</name>
<dbReference type="Proteomes" id="UP000238312">
    <property type="component" value="Unassembled WGS sequence"/>
</dbReference>
<dbReference type="EMBL" id="PVNG01000032">
    <property type="protein sequence ID" value="PRX52260.1"/>
    <property type="molecule type" value="Genomic_DNA"/>
</dbReference>
<evidence type="ECO:0000256" key="1">
    <source>
        <dbReference type="SAM" id="MobiDB-lite"/>
    </source>
</evidence>
<comment type="caution">
    <text evidence="3">The sequence shown here is derived from an EMBL/GenBank/DDBJ whole genome shotgun (WGS) entry which is preliminary data.</text>
</comment>
<sequence length="367" mass="38481">MMQFLLAVLSGACGAMGMYTLREAQRQAPRSPVPQYAGAAPQSSATRPPGWDRMAPGREAASPTCPRPDAAAPRHAGAGPRYAGNKPSPIAVLLPVPPLLGHPSVQAESGGIGGVTVRAASCRGREHMAEGESRQDAFVVGSSADGRWLIAAVADGVGTTFHAECAAQTAVGTVVREVARLLKGNPAGPRDDDWSAAFGAAADAVKERRADLSAYAGDGRPCSTTLVALVAPVHPGSGDPVYCAGVGDSLAFRLGGRTREWEALLVPDASGTGGISDNVTWALPSGLDHLRTAVVRWERDDVLCLGTDGFTHALGHGSPLRDELAAEWRTPPDIMTFIRDVDYHRATFNDDRTVVGLWPSFHDGRMP</sequence>
<dbReference type="SUPFAM" id="SSF81606">
    <property type="entry name" value="PP2C-like"/>
    <property type="match status" value="1"/>
</dbReference>
<feature type="domain" description="PPM-type phosphatase" evidence="2">
    <location>
        <begin position="123"/>
        <end position="329"/>
    </location>
</feature>
<evidence type="ECO:0000313" key="3">
    <source>
        <dbReference type="EMBL" id="PRX52260.1"/>
    </source>
</evidence>
<dbReference type="OrthoDB" id="491589at2"/>
<dbReference type="Gene3D" id="3.60.40.10">
    <property type="entry name" value="PPM-type phosphatase domain"/>
    <property type="match status" value="1"/>
</dbReference>
<dbReference type="InterPro" id="IPR001932">
    <property type="entry name" value="PPM-type_phosphatase-like_dom"/>
</dbReference>
<keyword evidence="4" id="KW-1185">Reference proteome</keyword>
<gene>
    <name evidence="3" type="ORF">B0I32_13210</name>
</gene>
<evidence type="ECO:0000259" key="2">
    <source>
        <dbReference type="Pfam" id="PF13672"/>
    </source>
</evidence>
<feature type="compositionally biased region" description="Low complexity" evidence="1">
    <location>
        <begin position="67"/>
        <end position="83"/>
    </location>
</feature>
<dbReference type="InterPro" id="IPR036457">
    <property type="entry name" value="PPM-type-like_dom_sf"/>
</dbReference>
<dbReference type="AlphaFoldDB" id="A0A2T0M4Y3"/>